<keyword evidence="10" id="KW-1185">Reference proteome</keyword>
<dbReference type="PROSITE" id="PS00221">
    <property type="entry name" value="MIP"/>
    <property type="match status" value="1"/>
</dbReference>
<name>A0A366KCI3_9BIFI</name>
<dbReference type="GO" id="GO:0015250">
    <property type="term" value="F:water channel activity"/>
    <property type="evidence" value="ECO:0007669"/>
    <property type="project" value="TreeGrafter"/>
</dbReference>
<feature type="region of interest" description="Disordered" evidence="7">
    <location>
        <begin position="301"/>
        <end position="380"/>
    </location>
</feature>
<dbReference type="PRINTS" id="PR00783">
    <property type="entry name" value="MINTRINSICP"/>
</dbReference>
<evidence type="ECO:0000256" key="3">
    <source>
        <dbReference type="ARBA" id="ARBA00022692"/>
    </source>
</evidence>
<evidence type="ECO:0000256" key="7">
    <source>
        <dbReference type="SAM" id="MobiDB-lite"/>
    </source>
</evidence>
<dbReference type="GO" id="GO:0005886">
    <property type="term" value="C:plasma membrane"/>
    <property type="evidence" value="ECO:0007669"/>
    <property type="project" value="TreeGrafter"/>
</dbReference>
<feature type="transmembrane region" description="Helical" evidence="8">
    <location>
        <begin position="239"/>
        <end position="262"/>
    </location>
</feature>
<feature type="compositionally biased region" description="Basic and acidic residues" evidence="7">
    <location>
        <begin position="324"/>
        <end position="340"/>
    </location>
</feature>
<evidence type="ECO:0000256" key="5">
    <source>
        <dbReference type="ARBA" id="ARBA00023136"/>
    </source>
</evidence>
<dbReference type="SUPFAM" id="SSF81338">
    <property type="entry name" value="Aquaporin-like"/>
    <property type="match status" value="1"/>
</dbReference>
<dbReference type="Gene3D" id="1.20.1080.10">
    <property type="entry name" value="Glycerol uptake facilitator protein"/>
    <property type="match status" value="1"/>
</dbReference>
<keyword evidence="4 8" id="KW-1133">Transmembrane helix</keyword>
<proteinExistence type="inferred from homology"/>
<dbReference type="PANTHER" id="PTHR19139">
    <property type="entry name" value="AQUAPORIN TRANSPORTER"/>
    <property type="match status" value="1"/>
</dbReference>
<dbReference type="AlphaFoldDB" id="A0A366KCI3"/>
<dbReference type="RefSeq" id="WP_113853489.1">
    <property type="nucleotide sequence ID" value="NZ_PDCH01000007.1"/>
</dbReference>
<dbReference type="OrthoDB" id="9807293at2"/>
<evidence type="ECO:0000256" key="8">
    <source>
        <dbReference type="SAM" id="Phobius"/>
    </source>
</evidence>
<gene>
    <name evidence="9" type="ORF">CRD59_04435</name>
</gene>
<organism evidence="9 10">
    <name type="scientific">Bifidobacterium xylocopae</name>
    <dbReference type="NCBI Taxonomy" id="2493119"/>
    <lineage>
        <taxon>Bacteria</taxon>
        <taxon>Bacillati</taxon>
        <taxon>Actinomycetota</taxon>
        <taxon>Actinomycetes</taxon>
        <taxon>Bifidobacteriales</taxon>
        <taxon>Bifidobacteriaceae</taxon>
        <taxon>Bifidobacterium</taxon>
    </lineage>
</organism>
<reference evidence="9 10" key="1">
    <citation type="submission" date="2017-10" db="EMBL/GenBank/DDBJ databases">
        <title>Bifidobacterium xylocopum sp. nov. and Bifidobacterium aemilianum sp. nov., from the carpenter bee (Xylocopa violacea) digestive tract.</title>
        <authorList>
            <person name="Alberoni D."/>
            <person name="Baffoni L."/>
            <person name="Di Gioia D."/>
            <person name="Gaggia F."/>
            <person name="Biavati B."/>
        </authorList>
    </citation>
    <scope>NUCLEOTIDE SEQUENCE [LARGE SCALE GENOMIC DNA]</scope>
    <source>
        <strain evidence="9 10">XV2</strain>
    </source>
</reference>
<keyword evidence="3 6" id="KW-0812">Transmembrane</keyword>
<comment type="similarity">
    <text evidence="6">Belongs to the MIP/aquaporin (TC 1.A.8) family.</text>
</comment>
<evidence type="ECO:0000256" key="6">
    <source>
        <dbReference type="RuleBase" id="RU000477"/>
    </source>
</evidence>
<feature type="transmembrane region" description="Helical" evidence="8">
    <location>
        <begin position="53"/>
        <end position="78"/>
    </location>
</feature>
<comment type="subcellular location">
    <subcellularLocation>
        <location evidence="1">Membrane</location>
        <topology evidence="1">Multi-pass membrane protein</topology>
    </subcellularLocation>
</comment>
<protein>
    <submittedName>
        <fullName evidence="9">Glycerol transporter</fullName>
    </submittedName>
</protein>
<dbReference type="Proteomes" id="UP000252345">
    <property type="component" value="Unassembled WGS sequence"/>
</dbReference>
<dbReference type="InterPro" id="IPR022357">
    <property type="entry name" value="MIP_CS"/>
</dbReference>
<feature type="transmembrane region" description="Helical" evidence="8">
    <location>
        <begin position="153"/>
        <end position="176"/>
    </location>
</feature>
<evidence type="ECO:0000313" key="9">
    <source>
        <dbReference type="EMBL" id="RBP99279.1"/>
    </source>
</evidence>
<feature type="compositionally biased region" description="Basic and acidic residues" evidence="7">
    <location>
        <begin position="355"/>
        <end position="380"/>
    </location>
</feature>
<accession>A0A366KCI3</accession>
<evidence type="ECO:0000313" key="10">
    <source>
        <dbReference type="Proteomes" id="UP000252345"/>
    </source>
</evidence>
<dbReference type="EMBL" id="PDCH01000007">
    <property type="protein sequence ID" value="RBP99279.1"/>
    <property type="molecule type" value="Genomic_DNA"/>
</dbReference>
<feature type="transmembrane region" description="Helical" evidence="8">
    <location>
        <begin position="98"/>
        <end position="121"/>
    </location>
</feature>
<dbReference type="InterPro" id="IPR000425">
    <property type="entry name" value="MIP"/>
</dbReference>
<dbReference type="InterPro" id="IPR023271">
    <property type="entry name" value="Aquaporin-like"/>
</dbReference>
<feature type="transmembrane region" description="Helical" evidence="8">
    <location>
        <begin position="20"/>
        <end position="41"/>
    </location>
</feature>
<evidence type="ECO:0000256" key="4">
    <source>
        <dbReference type="ARBA" id="ARBA00022989"/>
    </source>
</evidence>
<keyword evidence="5 8" id="KW-0472">Membrane</keyword>
<dbReference type="InterPro" id="IPR034294">
    <property type="entry name" value="Aquaporin_transptr"/>
</dbReference>
<evidence type="ECO:0000256" key="1">
    <source>
        <dbReference type="ARBA" id="ARBA00004141"/>
    </source>
</evidence>
<sequence length="380" mass="39265">MDPDTQTSAVQVLRPGMVTAMQVAAEFAGTFMICFAVYAVSSWGRIPSGTTPLAAALTFALAFLAAGSIFGTVSGAHFNPAVTFAAMFTAQTGWIQGLLYIFGQLLGAVAAGAAVVAVLPFTKENDGKVWLAAAVNGFDKGSPSAQMLGQYHLSFGVALAIVAELIASLIVVGTAVTSLTEDGRSKEGHVLRSAAAYGVGVMITYPVTGAGLNPARSTGIALFARGKGLAVDPLSQLPIFWICPLMAGAVVGLIVILCHMIVDGARAKLDTAPESTIDVPEVLLGTEGRTHGDVERVTMTETVETSEGEPEFSGIKQSEPAAPDADKVAGSDDSAPRQESGDPDMLEPAAGDASEEQKHTQVSDHKPKAKTDADEDVKSD</sequence>
<dbReference type="PANTHER" id="PTHR19139:SF284">
    <property type="entry name" value="AQUAPORIN"/>
    <property type="match status" value="1"/>
</dbReference>
<keyword evidence="2 6" id="KW-0813">Transport</keyword>
<comment type="caution">
    <text evidence="9">The sequence shown here is derived from an EMBL/GenBank/DDBJ whole genome shotgun (WGS) entry which is preliminary data.</text>
</comment>
<dbReference type="Pfam" id="PF00230">
    <property type="entry name" value="MIP"/>
    <property type="match status" value="1"/>
</dbReference>
<evidence type="ECO:0000256" key="2">
    <source>
        <dbReference type="ARBA" id="ARBA00022448"/>
    </source>
</evidence>